<dbReference type="Gene3D" id="2.60.40.1120">
    <property type="entry name" value="Carboxypeptidase-like, regulatory domain"/>
    <property type="match status" value="1"/>
</dbReference>
<keyword evidence="3" id="KW-0998">Cell outer membrane</keyword>
<accession>A0ABX0QPI5</accession>
<dbReference type="InterPro" id="IPR036737">
    <property type="entry name" value="OmpA-like_sf"/>
</dbReference>
<protein>
    <submittedName>
        <fullName evidence="6">OmpA family protein</fullName>
    </submittedName>
</protein>
<reference evidence="7" key="2">
    <citation type="submission" date="2023-07" db="EMBL/GenBank/DDBJ databases">
        <authorList>
            <person name="Jung D.-H."/>
        </authorList>
    </citation>
    <scope>NUCLEOTIDE SEQUENCE [LARGE SCALE GENOMIC DNA]</scope>
    <source>
        <strain evidence="7">JA-25</strain>
    </source>
</reference>
<keyword evidence="7" id="KW-1185">Reference proteome</keyword>
<dbReference type="PROSITE" id="PS51123">
    <property type="entry name" value="OMPA_2"/>
    <property type="match status" value="1"/>
</dbReference>
<sequence length="263" mass="28596">MTIFSNVCLALGLVCSTLPGFCQNDRASLEGLILDAATRQPISSATVMGVGTNGKTLQSKFTEKDGSFRLELSTKEAFTVVVRAQSYIPHSESMNFSDGRVNRRTGKIILLRKAIMPTAPVATTSTGTKLAIDQKATPVTAAAKPLTVTDETVELRAIQFTQSTADMVPEARVDLDRVLTFLNENPAISIELAGHTDNQGDFDQNVALSRQRAETVKAFLVGKGVAPTRIFTKGYGGTRPVATNNYEKSRQLNRRVEMRVIKE</sequence>
<dbReference type="Pfam" id="PF00691">
    <property type="entry name" value="OmpA"/>
    <property type="match status" value="1"/>
</dbReference>
<evidence type="ECO:0000256" key="2">
    <source>
        <dbReference type="ARBA" id="ARBA00023136"/>
    </source>
</evidence>
<name>A0ABX0QPI5_9BACT</name>
<evidence type="ECO:0000256" key="3">
    <source>
        <dbReference type="ARBA" id="ARBA00023237"/>
    </source>
</evidence>
<dbReference type="EMBL" id="WAEL01000014">
    <property type="protein sequence ID" value="NID13703.1"/>
    <property type="molecule type" value="Genomic_DNA"/>
</dbReference>
<evidence type="ECO:0000256" key="1">
    <source>
        <dbReference type="ARBA" id="ARBA00004442"/>
    </source>
</evidence>
<evidence type="ECO:0000256" key="4">
    <source>
        <dbReference type="PROSITE-ProRule" id="PRU00473"/>
    </source>
</evidence>
<dbReference type="PRINTS" id="PR01021">
    <property type="entry name" value="OMPADOMAIN"/>
</dbReference>
<evidence type="ECO:0000313" key="7">
    <source>
        <dbReference type="Proteomes" id="UP000606008"/>
    </source>
</evidence>
<dbReference type="Proteomes" id="UP000606008">
    <property type="component" value="Unassembled WGS sequence"/>
</dbReference>
<dbReference type="SUPFAM" id="SSF49464">
    <property type="entry name" value="Carboxypeptidase regulatory domain-like"/>
    <property type="match status" value="1"/>
</dbReference>
<comment type="caution">
    <text evidence="6">The sequence shown here is derived from an EMBL/GenBank/DDBJ whole genome shotgun (WGS) entry which is preliminary data.</text>
</comment>
<dbReference type="Gene3D" id="3.30.1330.60">
    <property type="entry name" value="OmpA-like domain"/>
    <property type="match status" value="1"/>
</dbReference>
<evidence type="ECO:0000313" key="6">
    <source>
        <dbReference type="EMBL" id="NID13703.1"/>
    </source>
</evidence>
<dbReference type="PANTHER" id="PTHR30329">
    <property type="entry name" value="STATOR ELEMENT OF FLAGELLAR MOTOR COMPLEX"/>
    <property type="match status" value="1"/>
</dbReference>
<dbReference type="SUPFAM" id="SSF103088">
    <property type="entry name" value="OmpA-like"/>
    <property type="match status" value="1"/>
</dbReference>
<keyword evidence="2 4" id="KW-0472">Membrane</keyword>
<proteinExistence type="predicted"/>
<dbReference type="Pfam" id="PF13620">
    <property type="entry name" value="CarboxypepD_reg"/>
    <property type="match status" value="1"/>
</dbReference>
<feature type="domain" description="OmpA-like" evidence="5">
    <location>
        <begin position="148"/>
        <end position="263"/>
    </location>
</feature>
<reference evidence="7" key="1">
    <citation type="submission" date="2019-09" db="EMBL/GenBank/DDBJ databases">
        <authorList>
            <person name="Jung D.-H."/>
        </authorList>
    </citation>
    <scope>NUCLEOTIDE SEQUENCE [LARGE SCALE GENOMIC DNA]</scope>
    <source>
        <strain evidence="7">JA-25</strain>
    </source>
</reference>
<comment type="subcellular location">
    <subcellularLocation>
        <location evidence="1">Cell outer membrane</location>
    </subcellularLocation>
</comment>
<dbReference type="InterPro" id="IPR008969">
    <property type="entry name" value="CarboxyPept-like_regulatory"/>
</dbReference>
<evidence type="ECO:0000259" key="5">
    <source>
        <dbReference type="PROSITE" id="PS51123"/>
    </source>
</evidence>
<gene>
    <name evidence="6" type="ORF">F7231_26275</name>
</gene>
<dbReference type="InterPro" id="IPR006665">
    <property type="entry name" value="OmpA-like"/>
</dbReference>
<dbReference type="CDD" id="cd07185">
    <property type="entry name" value="OmpA_C-like"/>
    <property type="match status" value="1"/>
</dbReference>
<dbReference type="RefSeq" id="WP_085413079.1">
    <property type="nucleotide sequence ID" value="NZ_WAEL01000014.1"/>
</dbReference>
<dbReference type="InterPro" id="IPR050330">
    <property type="entry name" value="Bact_OuterMem_StrucFunc"/>
</dbReference>
<dbReference type="PANTHER" id="PTHR30329:SF21">
    <property type="entry name" value="LIPOPROTEIN YIAD-RELATED"/>
    <property type="match status" value="1"/>
</dbReference>
<organism evidence="6 7">
    <name type="scientific">Fibrivirga algicola</name>
    <dbReference type="NCBI Taxonomy" id="2950420"/>
    <lineage>
        <taxon>Bacteria</taxon>
        <taxon>Pseudomonadati</taxon>
        <taxon>Bacteroidota</taxon>
        <taxon>Cytophagia</taxon>
        <taxon>Cytophagales</taxon>
        <taxon>Spirosomataceae</taxon>
        <taxon>Fibrivirga</taxon>
    </lineage>
</organism>
<dbReference type="InterPro" id="IPR006664">
    <property type="entry name" value="OMP_bac"/>
</dbReference>